<dbReference type="AlphaFoldDB" id="A0AAV0XW21"/>
<organism evidence="1 2">
    <name type="scientific">Macrosiphum euphorbiae</name>
    <name type="common">potato aphid</name>
    <dbReference type="NCBI Taxonomy" id="13131"/>
    <lineage>
        <taxon>Eukaryota</taxon>
        <taxon>Metazoa</taxon>
        <taxon>Ecdysozoa</taxon>
        <taxon>Arthropoda</taxon>
        <taxon>Hexapoda</taxon>
        <taxon>Insecta</taxon>
        <taxon>Pterygota</taxon>
        <taxon>Neoptera</taxon>
        <taxon>Paraneoptera</taxon>
        <taxon>Hemiptera</taxon>
        <taxon>Sternorrhyncha</taxon>
        <taxon>Aphidomorpha</taxon>
        <taxon>Aphidoidea</taxon>
        <taxon>Aphididae</taxon>
        <taxon>Macrosiphini</taxon>
        <taxon>Macrosiphum</taxon>
    </lineage>
</organism>
<proteinExistence type="predicted"/>
<sequence>MAGVAILDSAGYNLTGSTLRLRGGVQSPDQVFETPAASGPGRKRKIVADESPCEIKEKLNTCFSGIDTNILECRAVIEERVRVFQMRQYLAGPNSSLSGRNIYRQQKGCNRDRRSYRIDSLLKRRSPRGSYHQR</sequence>
<gene>
    <name evidence="1" type="ORF">MEUPH1_LOCUS25646</name>
</gene>
<dbReference type="Proteomes" id="UP001160148">
    <property type="component" value="Unassembled WGS sequence"/>
</dbReference>
<protein>
    <submittedName>
        <fullName evidence="1">Uncharacterized protein</fullName>
    </submittedName>
</protein>
<comment type="caution">
    <text evidence="1">The sequence shown here is derived from an EMBL/GenBank/DDBJ whole genome shotgun (WGS) entry which is preliminary data.</text>
</comment>
<reference evidence="1 2" key="1">
    <citation type="submission" date="2023-01" db="EMBL/GenBank/DDBJ databases">
        <authorList>
            <person name="Whitehead M."/>
        </authorList>
    </citation>
    <scope>NUCLEOTIDE SEQUENCE [LARGE SCALE GENOMIC DNA]</scope>
</reference>
<dbReference type="EMBL" id="CARXXK010001014">
    <property type="protein sequence ID" value="CAI6371667.1"/>
    <property type="molecule type" value="Genomic_DNA"/>
</dbReference>
<keyword evidence="2" id="KW-1185">Reference proteome</keyword>
<name>A0AAV0XW21_9HEMI</name>
<accession>A0AAV0XW21</accession>
<evidence type="ECO:0000313" key="1">
    <source>
        <dbReference type="EMBL" id="CAI6371667.1"/>
    </source>
</evidence>
<evidence type="ECO:0000313" key="2">
    <source>
        <dbReference type="Proteomes" id="UP001160148"/>
    </source>
</evidence>